<dbReference type="RefSeq" id="WP_104228771.1">
    <property type="nucleotide sequence ID" value="NZ_PSNW01000001.1"/>
</dbReference>
<dbReference type="Gene3D" id="3.40.190.10">
    <property type="entry name" value="Periplasmic binding protein-like II"/>
    <property type="match status" value="2"/>
</dbReference>
<evidence type="ECO:0000256" key="4">
    <source>
        <dbReference type="ARBA" id="ARBA00022764"/>
    </source>
</evidence>
<feature type="signal peptide" evidence="6">
    <location>
        <begin position="1"/>
        <end position="25"/>
    </location>
</feature>
<dbReference type="Proteomes" id="UP000238220">
    <property type="component" value="Unassembled WGS sequence"/>
</dbReference>
<organism evidence="7 8">
    <name type="scientific">Solimonas fluminis</name>
    <dbReference type="NCBI Taxonomy" id="2086571"/>
    <lineage>
        <taxon>Bacteria</taxon>
        <taxon>Pseudomonadati</taxon>
        <taxon>Pseudomonadota</taxon>
        <taxon>Gammaproteobacteria</taxon>
        <taxon>Nevskiales</taxon>
        <taxon>Nevskiaceae</taxon>
        <taxon>Solimonas</taxon>
    </lineage>
</organism>
<dbReference type="InterPro" id="IPR006059">
    <property type="entry name" value="SBP"/>
</dbReference>
<reference evidence="7 8" key="1">
    <citation type="submission" date="2018-02" db="EMBL/GenBank/DDBJ databases">
        <title>Genome sequencing of Solimonas sp. HR-BB.</title>
        <authorList>
            <person name="Lee Y."/>
            <person name="Jeon C.O."/>
        </authorList>
    </citation>
    <scope>NUCLEOTIDE SEQUENCE [LARGE SCALE GENOMIC DNA]</scope>
    <source>
        <strain evidence="7 8">HR-BB</strain>
    </source>
</reference>
<dbReference type="GO" id="GO:0015846">
    <property type="term" value="P:polyamine transport"/>
    <property type="evidence" value="ECO:0007669"/>
    <property type="project" value="InterPro"/>
</dbReference>
<dbReference type="OrthoDB" id="9769319at2"/>
<comment type="similarity">
    <text evidence="5">Belongs to the bacterial solute-binding protein PotD/PotF family.</text>
</comment>
<dbReference type="GO" id="GO:0042597">
    <property type="term" value="C:periplasmic space"/>
    <property type="evidence" value="ECO:0007669"/>
    <property type="project" value="UniProtKB-SubCell"/>
</dbReference>
<evidence type="ECO:0000313" key="7">
    <source>
        <dbReference type="EMBL" id="PPE75805.1"/>
    </source>
</evidence>
<evidence type="ECO:0000256" key="6">
    <source>
        <dbReference type="SAM" id="SignalP"/>
    </source>
</evidence>
<dbReference type="Pfam" id="PF13416">
    <property type="entry name" value="SBP_bac_8"/>
    <property type="match status" value="1"/>
</dbReference>
<dbReference type="InterPro" id="IPR001188">
    <property type="entry name" value="Sperm_putr-bd"/>
</dbReference>
<dbReference type="PANTHER" id="PTHR30222">
    <property type="entry name" value="SPERMIDINE/PUTRESCINE-BINDING PERIPLASMIC PROTEIN"/>
    <property type="match status" value="1"/>
</dbReference>
<keyword evidence="4 5" id="KW-0574">Periplasm</keyword>
<dbReference type="PIRSF" id="PIRSF019574">
    <property type="entry name" value="Periplasmic_polyamine_BP"/>
    <property type="match status" value="1"/>
</dbReference>
<sequence>MKSQSAAVALSLCALLAACGKKEQAAPPAAPGAAPTAAAPASKDLNVYNYSDYIAEDVIPGFEAKTGVKVTYDVYDSDEVVEAKLLAGSTGYDIVVPTLNFFGRQIQAGVFLKLDKARIPNLANLDPAIMQRIAQQDPGNQYGVPYMSGTTGIGYNVDKVKKAFGTLDVVNSWDLVFKPENISKLKSCGVTLLDTPSDLIPIALHYLGENPNSTDPKVIDKAAALLKSIRPYIQNFHSSQLVGALANGNTCLVVAWSGDVIQARDRAEEAKNGVNIGYSIPKEGAPQWFDMLAIPKDAKNVDNAYAFINHLLDPKVAASNTNYIHYANPVPSSLPDIEEDIRNDATIYPPAEVAAKLFTYAVVPPEVDRQYTRIWTELKTGK</sequence>
<evidence type="ECO:0000256" key="3">
    <source>
        <dbReference type="ARBA" id="ARBA00022729"/>
    </source>
</evidence>
<keyword evidence="8" id="KW-1185">Reference proteome</keyword>
<dbReference type="PROSITE" id="PS51257">
    <property type="entry name" value="PROKAR_LIPOPROTEIN"/>
    <property type="match status" value="1"/>
</dbReference>
<evidence type="ECO:0000256" key="5">
    <source>
        <dbReference type="PIRNR" id="PIRNR019574"/>
    </source>
</evidence>
<comment type="function">
    <text evidence="5">Required for the activity of the bacterial periplasmic transport system of putrescine.</text>
</comment>
<dbReference type="CDD" id="cd13659">
    <property type="entry name" value="PBP2_PotF"/>
    <property type="match status" value="1"/>
</dbReference>
<dbReference type="PANTHER" id="PTHR30222:SF12">
    <property type="entry name" value="NORSPERMIDINE SENSOR"/>
    <property type="match status" value="1"/>
</dbReference>
<dbReference type="SUPFAM" id="SSF53850">
    <property type="entry name" value="Periplasmic binding protein-like II"/>
    <property type="match status" value="1"/>
</dbReference>
<dbReference type="AlphaFoldDB" id="A0A2S5TLD4"/>
<feature type="chain" id="PRO_5015615638" description="Putrescine-binding periplasmic protein" evidence="6">
    <location>
        <begin position="26"/>
        <end position="382"/>
    </location>
</feature>
<dbReference type="GO" id="GO:0019808">
    <property type="term" value="F:polyamine binding"/>
    <property type="evidence" value="ECO:0007669"/>
    <property type="project" value="InterPro"/>
</dbReference>
<dbReference type="PRINTS" id="PR00909">
    <property type="entry name" value="SPERMDNBNDNG"/>
</dbReference>
<comment type="subcellular location">
    <subcellularLocation>
        <location evidence="1 5">Periplasm</location>
    </subcellularLocation>
</comment>
<accession>A0A2S5TLD4</accession>
<proteinExistence type="inferred from homology"/>
<comment type="caution">
    <text evidence="7">The sequence shown here is derived from an EMBL/GenBank/DDBJ whole genome shotgun (WGS) entry which is preliminary data.</text>
</comment>
<protein>
    <recommendedName>
        <fullName evidence="5">Putrescine-binding periplasmic protein</fullName>
    </recommendedName>
</protein>
<keyword evidence="2 5" id="KW-0813">Transport</keyword>
<evidence type="ECO:0000256" key="1">
    <source>
        <dbReference type="ARBA" id="ARBA00004418"/>
    </source>
</evidence>
<keyword evidence="3 6" id="KW-0732">Signal</keyword>
<name>A0A2S5TLD4_9GAMM</name>
<evidence type="ECO:0000256" key="2">
    <source>
        <dbReference type="ARBA" id="ARBA00022448"/>
    </source>
</evidence>
<dbReference type="EMBL" id="PSNW01000001">
    <property type="protein sequence ID" value="PPE75805.1"/>
    <property type="molecule type" value="Genomic_DNA"/>
</dbReference>
<gene>
    <name evidence="7" type="ORF">C3942_02650</name>
</gene>
<evidence type="ECO:0000313" key="8">
    <source>
        <dbReference type="Proteomes" id="UP000238220"/>
    </source>
</evidence>